<dbReference type="RefSeq" id="WP_404633161.1">
    <property type="nucleotide sequence ID" value="NZ_JADIKM010000003.1"/>
</dbReference>
<sequence>MTQPEDARRMRQAAERITGTYFCQSGKHIVANSVPSSLRRGRRICANCLASIRKNRKPTL</sequence>
<comment type="caution">
    <text evidence="1">The sequence shown here is derived from an EMBL/GenBank/DDBJ whole genome shotgun (WGS) entry which is preliminary data.</text>
</comment>
<keyword evidence="2" id="KW-1185">Reference proteome</keyword>
<proteinExistence type="predicted"/>
<evidence type="ECO:0000313" key="1">
    <source>
        <dbReference type="EMBL" id="MFK2904544.1"/>
    </source>
</evidence>
<reference evidence="1 2" key="1">
    <citation type="submission" date="2020-10" db="EMBL/GenBank/DDBJ databases">
        <title>Phylogeny of dyella-like bacteria.</title>
        <authorList>
            <person name="Fu J."/>
        </authorList>
    </citation>
    <scope>NUCLEOTIDE SEQUENCE [LARGE SCALE GENOMIC DNA]</scope>
    <source>
        <strain evidence="1 2">Gsoil3046</strain>
    </source>
</reference>
<dbReference type="EMBL" id="JADIKM010000003">
    <property type="protein sequence ID" value="MFK2904544.1"/>
    <property type="molecule type" value="Genomic_DNA"/>
</dbReference>
<protein>
    <submittedName>
        <fullName evidence="1">Uncharacterized protein</fullName>
    </submittedName>
</protein>
<evidence type="ECO:0000313" key="2">
    <source>
        <dbReference type="Proteomes" id="UP001620460"/>
    </source>
</evidence>
<organism evidence="1 2">
    <name type="scientific">Dyella ginsengisoli</name>
    <dbReference type="NCBI Taxonomy" id="363848"/>
    <lineage>
        <taxon>Bacteria</taxon>
        <taxon>Pseudomonadati</taxon>
        <taxon>Pseudomonadota</taxon>
        <taxon>Gammaproteobacteria</taxon>
        <taxon>Lysobacterales</taxon>
        <taxon>Rhodanobacteraceae</taxon>
        <taxon>Dyella</taxon>
    </lineage>
</organism>
<accession>A0ABW8JU37</accession>
<name>A0ABW8JU37_9GAMM</name>
<gene>
    <name evidence="1" type="ORF">ISP17_11260</name>
</gene>
<dbReference type="Proteomes" id="UP001620460">
    <property type="component" value="Unassembled WGS sequence"/>
</dbReference>